<evidence type="ECO:0000313" key="2">
    <source>
        <dbReference type="EMBL" id="MED6240855.1"/>
    </source>
</evidence>
<sequence length="66" mass="7290">MNLPQREGFPGSHGPDYRFDPRSPCPACSSNNTRQPEKLARTACRPANLCLRGLLTSSWTPGIPHQ</sequence>
<dbReference type="Proteomes" id="UP001345963">
    <property type="component" value="Unassembled WGS sequence"/>
</dbReference>
<accession>A0ABU7ATX0</accession>
<name>A0ABU7ATX0_9TELE</name>
<feature type="region of interest" description="Disordered" evidence="1">
    <location>
        <begin position="1"/>
        <end position="20"/>
    </location>
</feature>
<proteinExistence type="predicted"/>
<dbReference type="EMBL" id="JAHUTI010027339">
    <property type="protein sequence ID" value="MED6240855.1"/>
    <property type="molecule type" value="Genomic_DNA"/>
</dbReference>
<reference evidence="2 3" key="1">
    <citation type="submission" date="2021-07" db="EMBL/GenBank/DDBJ databases">
        <authorList>
            <person name="Palmer J.M."/>
        </authorList>
    </citation>
    <scope>NUCLEOTIDE SEQUENCE [LARGE SCALE GENOMIC DNA]</scope>
    <source>
        <strain evidence="2 3">AT_MEX2019</strain>
        <tissue evidence="2">Muscle</tissue>
    </source>
</reference>
<evidence type="ECO:0000256" key="1">
    <source>
        <dbReference type="SAM" id="MobiDB-lite"/>
    </source>
</evidence>
<comment type="caution">
    <text evidence="2">The sequence shown here is derived from an EMBL/GenBank/DDBJ whole genome shotgun (WGS) entry which is preliminary data.</text>
</comment>
<protein>
    <submittedName>
        <fullName evidence="2">Uncharacterized protein</fullName>
    </submittedName>
</protein>
<organism evidence="2 3">
    <name type="scientific">Ataeniobius toweri</name>
    <dbReference type="NCBI Taxonomy" id="208326"/>
    <lineage>
        <taxon>Eukaryota</taxon>
        <taxon>Metazoa</taxon>
        <taxon>Chordata</taxon>
        <taxon>Craniata</taxon>
        <taxon>Vertebrata</taxon>
        <taxon>Euteleostomi</taxon>
        <taxon>Actinopterygii</taxon>
        <taxon>Neopterygii</taxon>
        <taxon>Teleostei</taxon>
        <taxon>Neoteleostei</taxon>
        <taxon>Acanthomorphata</taxon>
        <taxon>Ovalentaria</taxon>
        <taxon>Atherinomorphae</taxon>
        <taxon>Cyprinodontiformes</taxon>
        <taxon>Goodeidae</taxon>
        <taxon>Ataeniobius</taxon>
    </lineage>
</organism>
<gene>
    <name evidence="2" type="ORF">ATANTOWER_029548</name>
</gene>
<evidence type="ECO:0000313" key="3">
    <source>
        <dbReference type="Proteomes" id="UP001345963"/>
    </source>
</evidence>
<keyword evidence="3" id="KW-1185">Reference proteome</keyword>